<feature type="transmembrane region" description="Helical" evidence="11">
    <location>
        <begin position="245"/>
        <end position="264"/>
    </location>
</feature>
<evidence type="ECO:0000256" key="7">
    <source>
        <dbReference type="ARBA" id="ARBA00022692"/>
    </source>
</evidence>
<dbReference type="InterPro" id="IPR035906">
    <property type="entry name" value="MetI-like_sf"/>
</dbReference>
<evidence type="ECO:0000256" key="10">
    <source>
        <dbReference type="ARBA" id="ARBA00037054"/>
    </source>
</evidence>
<keyword evidence="15" id="KW-1185">Reference proteome</keyword>
<name>Q1MIQ6_RHIJ3</name>
<keyword evidence="6 12" id="KW-1003">Cell membrane</keyword>
<protein>
    <recommendedName>
        <fullName evidence="4 12">sn-glycerol-3-phosphate transport system permease protein UgpE</fullName>
    </recommendedName>
</protein>
<sequence>MMSRWSNISAGTLFLRIVLWLLAFVTIIPFLLLLLTSIKSKADVLQGAFALPAYPHFENYVDAWNAGHFNIYFWNSIIVVIPVVAASVFLGLLTGFAFAYLSFPFRRTLFAILTLGMMVPAEAFIIPLYYEMRYLGLINTYAALILPQIAMSIPFSTIFLASAMQQLPEEVLEAAVLDGAGRFYILRKIVIPLMVPAMSTLALFLFIWTWNEFLIPFILVNDDDYRTLPLGMLFFQGRYTVNTPVLTAGAVIVIFPLIVTYLIFQRRFIAGLTAGATK</sequence>
<proteinExistence type="inferred from homology"/>
<evidence type="ECO:0000256" key="3">
    <source>
        <dbReference type="ARBA" id="ARBA00011557"/>
    </source>
</evidence>
<dbReference type="GO" id="GO:0055085">
    <property type="term" value="P:transmembrane transport"/>
    <property type="evidence" value="ECO:0007669"/>
    <property type="project" value="InterPro"/>
</dbReference>
<accession>Q1MIQ6</accession>
<feature type="transmembrane region" description="Helical" evidence="11">
    <location>
        <begin position="108"/>
        <end position="129"/>
    </location>
</feature>
<evidence type="ECO:0000256" key="12">
    <source>
        <dbReference type="RuleBase" id="RU363056"/>
    </source>
</evidence>
<comment type="subcellular location">
    <subcellularLocation>
        <location evidence="12">Cell inner membrane</location>
        <topology evidence="12">Multi-pass membrane protein</topology>
    </subcellularLocation>
    <subcellularLocation>
        <location evidence="1 11">Cell membrane</location>
        <topology evidence="1 11">Multi-pass membrane protein</topology>
    </subcellularLocation>
</comment>
<comment type="similarity">
    <text evidence="2 11">Belongs to the binding-protein-dependent transport system permease family.</text>
</comment>
<evidence type="ECO:0000259" key="13">
    <source>
        <dbReference type="PROSITE" id="PS50928"/>
    </source>
</evidence>
<dbReference type="eggNOG" id="COG0395">
    <property type="taxonomic scope" value="Bacteria"/>
</dbReference>
<dbReference type="AlphaFoldDB" id="Q1MIQ6"/>
<dbReference type="GO" id="GO:0005886">
    <property type="term" value="C:plasma membrane"/>
    <property type="evidence" value="ECO:0007669"/>
    <property type="project" value="UniProtKB-SubCell"/>
</dbReference>
<evidence type="ECO:0000256" key="1">
    <source>
        <dbReference type="ARBA" id="ARBA00004651"/>
    </source>
</evidence>
<gene>
    <name evidence="12" type="primary">ugpE</name>
    <name evidence="14" type="ordered locus">RL1659</name>
</gene>
<dbReference type="SUPFAM" id="SSF161098">
    <property type="entry name" value="MetI-like"/>
    <property type="match status" value="1"/>
</dbReference>
<feature type="transmembrane region" description="Helical" evidence="11">
    <location>
        <begin position="12"/>
        <end position="35"/>
    </location>
</feature>
<feature type="domain" description="ABC transmembrane type-1" evidence="13">
    <location>
        <begin position="73"/>
        <end position="264"/>
    </location>
</feature>
<evidence type="ECO:0000256" key="9">
    <source>
        <dbReference type="ARBA" id="ARBA00023136"/>
    </source>
</evidence>
<feature type="transmembrane region" description="Helical" evidence="11">
    <location>
        <begin position="189"/>
        <end position="210"/>
    </location>
</feature>
<evidence type="ECO:0000256" key="4">
    <source>
        <dbReference type="ARBA" id="ARBA00020515"/>
    </source>
</evidence>
<feature type="transmembrane region" description="Helical" evidence="11">
    <location>
        <begin position="71"/>
        <end position="101"/>
    </location>
</feature>
<dbReference type="Gene3D" id="1.10.3720.10">
    <property type="entry name" value="MetI-like"/>
    <property type="match status" value="1"/>
</dbReference>
<reference evidence="14 15" key="1">
    <citation type="journal article" date="2006" name="Genome Biol.">
        <title>The genome of Rhizobium leguminosarum has recognizable core and accessory components.</title>
        <authorList>
            <person name="Young J.W."/>
            <person name="Crossman L.C."/>
            <person name="Johnston A.W.B."/>
            <person name="Thomson N.R."/>
            <person name="Ghazoui Z.F."/>
            <person name="Hull K.H."/>
            <person name="Wexler M."/>
            <person name="Curson A.R.J."/>
            <person name="Todd J.D."/>
            <person name="Poole P.S."/>
            <person name="Mauchline T.H."/>
            <person name="East A.K."/>
            <person name="Quail M.A."/>
            <person name="Churcher C."/>
            <person name="Arrowsmith C."/>
            <person name="Cherevach A."/>
            <person name="Chillingworth T."/>
            <person name="Clarke K."/>
            <person name="Cronin A."/>
            <person name="Davis P."/>
            <person name="Fraser A."/>
            <person name="Hance Z."/>
            <person name="Hauser H."/>
            <person name="Jagels K."/>
            <person name="Moule S."/>
            <person name="Mungall K."/>
            <person name="Norbertczak H."/>
            <person name="Rabbinowitsch E."/>
            <person name="Sanders M."/>
            <person name="Simmonds M."/>
            <person name="Whitehead S."/>
            <person name="Parkhill J."/>
        </authorList>
    </citation>
    <scope>NUCLEOTIDE SEQUENCE [LARGE SCALE GENOMIC DNA]</scope>
    <source>
        <strain evidence="15">DSM 114642 / LMG 32736 / 3841</strain>
    </source>
</reference>
<dbReference type="HOGENOM" id="CLU_016047_1_2_5"/>
<keyword evidence="12" id="KW-0997">Cell inner membrane</keyword>
<evidence type="ECO:0000256" key="2">
    <source>
        <dbReference type="ARBA" id="ARBA00009306"/>
    </source>
</evidence>
<dbReference type="Proteomes" id="UP000006575">
    <property type="component" value="Chromosome"/>
</dbReference>
<keyword evidence="7 11" id="KW-0812">Transmembrane</keyword>
<evidence type="ECO:0000256" key="6">
    <source>
        <dbReference type="ARBA" id="ARBA00022475"/>
    </source>
</evidence>
<evidence type="ECO:0000256" key="11">
    <source>
        <dbReference type="RuleBase" id="RU363032"/>
    </source>
</evidence>
<organism evidence="14 15">
    <name type="scientific">Rhizobium johnstonii (strain DSM 114642 / LMG 32736 / 3841)</name>
    <name type="common">Rhizobium leguminosarum bv. viciae</name>
    <dbReference type="NCBI Taxonomy" id="216596"/>
    <lineage>
        <taxon>Bacteria</taxon>
        <taxon>Pseudomonadati</taxon>
        <taxon>Pseudomonadota</taxon>
        <taxon>Alphaproteobacteria</taxon>
        <taxon>Hyphomicrobiales</taxon>
        <taxon>Rhizobiaceae</taxon>
        <taxon>Rhizobium/Agrobacterium group</taxon>
        <taxon>Rhizobium</taxon>
        <taxon>Rhizobium johnstonii</taxon>
    </lineage>
</organism>
<feature type="transmembrane region" description="Helical" evidence="11">
    <location>
        <begin position="141"/>
        <end position="161"/>
    </location>
</feature>
<evidence type="ECO:0000256" key="5">
    <source>
        <dbReference type="ARBA" id="ARBA00022448"/>
    </source>
</evidence>
<dbReference type="PANTHER" id="PTHR43744">
    <property type="entry name" value="ABC TRANSPORTER PERMEASE PROTEIN MG189-RELATED-RELATED"/>
    <property type="match status" value="1"/>
</dbReference>
<dbReference type="InterPro" id="IPR000515">
    <property type="entry name" value="MetI-like"/>
</dbReference>
<keyword evidence="8 11" id="KW-1133">Transmembrane helix</keyword>
<dbReference type="EnsemblBacteria" id="CAK07154">
    <property type="protein sequence ID" value="CAK07154"/>
    <property type="gene ID" value="RL1659"/>
</dbReference>
<dbReference type="KEGG" id="rle:RL1659"/>
<dbReference type="PROSITE" id="PS50928">
    <property type="entry name" value="ABC_TM1"/>
    <property type="match status" value="1"/>
</dbReference>
<dbReference type="EMBL" id="AM236080">
    <property type="protein sequence ID" value="CAK07154.1"/>
    <property type="molecule type" value="Genomic_DNA"/>
</dbReference>
<dbReference type="CDD" id="cd06261">
    <property type="entry name" value="TM_PBP2"/>
    <property type="match status" value="1"/>
</dbReference>
<dbReference type="PANTHER" id="PTHR43744:SF8">
    <property type="entry name" value="SN-GLYCEROL-3-PHOSPHATE TRANSPORT SYSTEM PERMEASE PROTEIN UGPE"/>
    <property type="match status" value="1"/>
</dbReference>
<dbReference type="Pfam" id="PF00528">
    <property type="entry name" value="BPD_transp_1"/>
    <property type="match status" value="1"/>
</dbReference>
<keyword evidence="5 11" id="KW-0813">Transport</keyword>
<evidence type="ECO:0000256" key="8">
    <source>
        <dbReference type="ARBA" id="ARBA00022989"/>
    </source>
</evidence>
<keyword evidence="9 11" id="KW-0472">Membrane</keyword>
<evidence type="ECO:0000313" key="15">
    <source>
        <dbReference type="Proteomes" id="UP000006575"/>
    </source>
</evidence>
<comment type="subunit">
    <text evidence="3 12">The complex is composed of two ATP-binding proteins (UgpC), two transmembrane proteins (UgpA and UgpE) and a solute-binding protein (UgpB).</text>
</comment>
<comment type="function">
    <text evidence="10 12">Part of the ABC transporter complex UgpBAEC involved in sn-glycerol-3-phosphate (G3P) import. Probably responsible for the translocation of the substrate across the membrane.</text>
</comment>
<evidence type="ECO:0000313" key="14">
    <source>
        <dbReference type="EMBL" id="CAK07154.1"/>
    </source>
</evidence>